<proteinExistence type="predicted"/>
<dbReference type="EMBL" id="MU004236">
    <property type="protein sequence ID" value="KAF2668560.1"/>
    <property type="molecule type" value="Genomic_DNA"/>
</dbReference>
<dbReference type="AlphaFoldDB" id="A0A6A6U9C8"/>
<sequence length="520" mass="59061">MPKLRILTVPEPPKPLKNDGFTYDGYLRVHGVLRYDYEEVLELLFPERIEKDQRSHTVEDAQHICTRSWFAAQLTHYGFDFHDIETTEQLKNRLEKEILAHENVSISVPPHVGAASAALTIPERIQILENDFKRKWRRIANPYWEALENYRDEVAYSKLSPIRQAKQNPERYIKWRYLNVDGAPDRTIRPKSETLTGLSSSVCDRLHKEASEVQGLYSFGSSFRQEQFLTIGWDLKDVISKTTLWKKFRKHQYEQKHKRKIEELLARKSEDLNKQNSARQAEILVLQKNLSTAAEANPKDSSKAESYVGSYVLYLHDSTPLDRQHKPASEMTLCISTHANKNCLTGAFNFGFLEGTMLLSVAQPENRLKSPFGNTPKTTTKSASSSANASAKFTAQGSSKRPATDDLDASTAKKLKTSDGSKRSLFLRRLDMVWRGFGNNTNHNDASVNVGHIDFRVTLTGFTAMMSTSFTGDIKLSGRKISNEPRDHEFLWDEYSDSEGEVEAPLTSSCSSSGLKAEQR</sequence>
<protein>
    <submittedName>
        <fullName evidence="2">Uncharacterized protein</fullName>
    </submittedName>
</protein>
<dbReference type="OrthoDB" id="4630416at2759"/>
<accession>A0A6A6U9C8</accession>
<feature type="region of interest" description="Disordered" evidence="1">
    <location>
        <begin position="499"/>
        <end position="520"/>
    </location>
</feature>
<evidence type="ECO:0000313" key="2">
    <source>
        <dbReference type="EMBL" id="KAF2668560.1"/>
    </source>
</evidence>
<dbReference type="Proteomes" id="UP000799302">
    <property type="component" value="Unassembled WGS sequence"/>
</dbReference>
<gene>
    <name evidence="2" type="ORF">BT63DRAFT_280214</name>
</gene>
<name>A0A6A6U9C8_9PEZI</name>
<feature type="compositionally biased region" description="Low complexity" evidence="1">
    <location>
        <begin position="375"/>
        <end position="395"/>
    </location>
</feature>
<organism evidence="2 3">
    <name type="scientific">Microthyrium microscopicum</name>
    <dbReference type="NCBI Taxonomy" id="703497"/>
    <lineage>
        <taxon>Eukaryota</taxon>
        <taxon>Fungi</taxon>
        <taxon>Dikarya</taxon>
        <taxon>Ascomycota</taxon>
        <taxon>Pezizomycotina</taxon>
        <taxon>Dothideomycetes</taxon>
        <taxon>Dothideomycetes incertae sedis</taxon>
        <taxon>Microthyriales</taxon>
        <taxon>Microthyriaceae</taxon>
        <taxon>Microthyrium</taxon>
    </lineage>
</organism>
<reference evidence="2" key="1">
    <citation type="journal article" date="2020" name="Stud. Mycol.">
        <title>101 Dothideomycetes genomes: a test case for predicting lifestyles and emergence of pathogens.</title>
        <authorList>
            <person name="Haridas S."/>
            <person name="Albert R."/>
            <person name="Binder M."/>
            <person name="Bloem J."/>
            <person name="Labutti K."/>
            <person name="Salamov A."/>
            <person name="Andreopoulos B."/>
            <person name="Baker S."/>
            <person name="Barry K."/>
            <person name="Bills G."/>
            <person name="Bluhm B."/>
            <person name="Cannon C."/>
            <person name="Castanera R."/>
            <person name="Culley D."/>
            <person name="Daum C."/>
            <person name="Ezra D."/>
            <person name="Gonzalez J."/>
            <person name="Henrissat B."/>
            <person name="Kuo A."/>
            <person name="Liang C."/>
            <person name="Lipzen A."/>
            <person name="Lutzoni F."/>
            <person name="Magnuson J."/>
            <person name="Mondo S."/>
            <person name="Nolan M."/>
            <person name="Ohm R."/>
            <person name="Pangilinan J."/>
            <person name="Park H.-J."/>
            <person name="Ramirez L."/>
            <person name="Alfaro M."/>
            <person name="Sun H."/>
            <person name="Tritt A."/>
            <person name="Yoshinaga Y."/>
            <person name="Zwiers L.-H."/>
            <person name="Turgeon B."/>
            <person name="Goodwin S."/>
            <person name="Spatafora J."/>
            <person name="Crous P."/>
            <person name="Grigoriev I."/>
        </authorList>
    </citation>
    <scope>NUCLEOTIDE SEQUENCE</scope>
    <source>
        <strain evidence="2">CBS 115976</strain>
    </source>
</reference>
<keyword evidence="3" id="KW-1185">Reference proteome</keyword>
<evidence type="ECO:0000256" key="1">
    <source>
        <dbReference type="SAM" id="MobiDB-lite"/>
    </source>
</evidence>
<evidence type="ECO:0000313" key="3">
    <source>
        <dbReference type="Proteomes" id="UP000799302"/>
    </source>
</evidence>
<feature type="region of interest" description="Disordered" evidence="1">
    <location>
        <begin position="367"/>
        <end position="415"/>
    </location>
</feature>